<dbReference type="AlphaFoldDB" id="A0A8J8G8W4"/>
<gene>
    <name evidence="1" type="ORF">HNQ03_001164</name>
</gene>
<dbReference type="Proteomes" id="UP000610746">
    <property type="component" value="Unassembled WGS sequence"/>
</dbReference>
<dbReference type="EMBL" id="JABSNO010000006">
    <property type="protein sequence ID" value="NRS92097.1"/>
    <property type="molecule type" value="Genomic_DNA"/>
</dbReference>
<evidence type="ECO:0000313" key="2">
    <source>
        <dbReference type="Proteomes" id="UP000610746"/>
    </source>
</evidence>
<dbReference type="RefSeq" id="WP_173778709.1">
    <property type="nucleotide sequence ID" value="NZ_JABSNO010000006.1"/>
</dbReference>
<reference evidence="1" key="1">
    <citation type="submission" date="2020-05" db="EMBL/GenBank/DDBJ databases">
        <title>Genomic Encyclopedia of Type Strains, Phase IV (KMG-V): Genome sequencing to study the core and pangenomes of soil and plant-associated prokaryotes.</title>
        <authorList>
            <person name="Whitman W."/>
        </authorList>
    </citation>
    <scope>NUCLEOTIDE SEQUENCE</scope>
    <source>
        <strain evidence="1">16F</strain>
    </source>
</reference>
<keyword evidence="2" id="KW-1185">Reference proteome</keyword>
<sequence>MKKTDQFAEDIWQSANNIESAKAPDFLFESIMEKIDEETDIVPINKLKWIAIAASLLIGLNILSVSTDNDSSEKLTINNTDNVLSNYNLYQNL</sequence>
<proteinExistence type="predicted"/>
<protein>
    <submittedName>
        <fullName evidence="1">Uncharacterized protein</fullName>
    </submittedName>
</protein>
<accession>A0A8J8G8W4</accession>
<comment type="caution">
    <text evidence="1">The sequence shown here is derived from an EMBL/GenBank/DDBJ whole genome shotgun (WGS) entry which is preliminary data.</text>
</comment>
<name>A0A8J8G8W4_9FLAO</name>
<evidence type="ECO:0000313" key="1">
    <source>
        <dbReference type="EMBL" id="NRS92097.1"/>
    </source>
</evidence>
<organism evidence="1 2">
    <name type="scientific">Frigoriflavimonas asaccharolytica</name>
    <dbReference type="NCBI Taxonomy" id="2735899"/>
    <lineage>
        <taxon>Bacteria</taxon>
        <taxon>Pseudomonadati</taxon>
        <taxon>Bacteroidota</taxon>
        <taxon>Flavobacteriia</taxon>
        <taxon>Flavobacteriales</taxon>
        <taxon>Weeksellaceae</taxon>
        <taxon>Frigoriflavimonas</taxon>
    </lineage>
</organism>